<evidence type="ECO:0000313" key="1">
    <source>
        <dbReference type="EMBL" id="MRX70777.1"/>
    </source>
</evidence>
<proteinExistence type="predicted"/>
<evidence type="ECO:0000313" key="2">
    <source>
        <dbReference type="Proteomes" id="UP000448867"/>
    </source>
</evidence>
<gene>
    <name evidence="1" type="ORF">GJU40_01170</name>
</gene>
<dbReference type="Proteomes" id="UP000448867">
    <property type="component" value="Unassembled WGS sequence"/>
</dbReference>
<reference evidence="1 2" key="1">
    <citation type="submission" date="2019-11" db="EMBL/GenBank/DDBJ databases">
        <title>Bacillus lacus genome.</title>
        <authorList>
            <person name="Allen C.J."/>
            <person name="Newman J.D."/>
        </authorList>
    </citation>
    <scope>NUCLEOTIDE SEQUENCE [LARGE SCALE GENOMIC DNA]</scope>
    <source>
        <strain evidence="1 2">KCTC 33946</strain>
    </source>
</reference>
<organism evidence="1 2">
    <name type="scientific">Metabacillus lacus</name>
    <dbReference type="NCBI Taxonomy" id="1983721"/>
    <lineage>
        <taxon>Bacteria</taxon>
        <taxon>Bacillati</taxon>
        <taxon>Bacillota</taxon>
        <taxon>Bacilli</taxon>
        <taxon>Bacillales</taxon>
        <taxon>Bacillaceae</taxon>
        <taxon>Metabacillus</taxon>
    </lineage>
</organism>
<dbReference type="RefSeq" id="WP_154305896.1">
    <property type="nucleotide sequence ID" value="NZ_WKKI01000001.1"/>
</dbReference>
<sequence length="113" mass="12637">MKAKSIILSSLIVVLVTLLAVNFFPEEKPEALNKQIEDQQYRVYKYKITEVTGDDYHGVSIEGSGGIHFTSSKIPDTSNIKIQEGDLIRAYFDLDNTIQGLVKVEKMAKGEES</sequence>
<dbReference type="OrthoDB" id="2883323at2"/>
<keyword evidence="2" id="KW-1185">Reference proteome</keyword>
<comment type="caution">
    <text evidence="1">The sequence shown here is derived from an EMBL/GenBank/DDBJ whole genome shotgun (WGS) entry which is preliminary data.</text>
</comment>
<accession>A0A7X2LYC6</accession>
<name>A0A7X2LYC6_9BACI</name>
<protein>
    <submittedName>
        <fullName evidence="1">Uncharacterized protein</fullName>
    </submittedName>
</protein>
<dbReference type="EMBL" id="WKKI01000001">
    <property type="protein sequence ID" value="MRX70777.1"/>
    <property type="molecule type" value="Genomic_DNA"/>
</dbReference>
<dbReference type="AlphaFoldDB" id="A0A7X2LYC6"/>